<feature type="signal peptide" evidence="2">
    <location>
        <begin position="1"/>
        <end position="21"/>
    </location>
</feature>
<gene>
    <name evidence="5" type="ORF">SISSUDRAFT_1002481</name>
</gene>
<feature type="region of interest" description="Disordered" evidence="1">
    <location>
        <begin position="712"/>
        <end position="738"/>
    </location>
</feature>
<dbReference type="InterPro" id="IPR033433">
    <property type="entry name" value="GtaA_N"/>
</dbReference>
<dbReference type="PANTHER" id="PTHR31987">
    <property type="entry name" value="GLUTAMINASE A-RELATED"/>
    <property type="match status" value="1"/>
</dbReference>
<evidence type="ECO:0000256" key="2">
    <source>
        <dbReference type="SAM" id="SignalP"/>
    </source>
</evidence>
<feature type="compositionally biased region" description="Polar residues" evidence="1">
    <location>
        <begin position="723"/>
        <end position="735"/>
    </location>
</feature>
<name>A0A166EXA9_9AGAM</name>
<sequence length="771" mass="83439">MVLVTLGLLSLLGLHVNGASAQIQTPLVPWEASPFHPPSIPLAVRSPFLNCWISGGNASMPLSNQWPTFWTGPPSNLGWTGYVRVDGTAYRWLGAYAEGQQANQTKSSFTATQSLFVLEAGPVELTATFISPIEPMDLIRQSMPFSYLTVSVRSLDGESHNVQVYSDISAEWTSGDRSLTVAWLTEVSNNIVHQVQLAPQASPFAIDDSQSQGSTAFYATSNGDGVTYQTGSNHIVRQTFIQNGTLQNSQDNDFRGIYQDNPVFGLSVDLASVMEPTSPVVFALGLSRDPAVQYAAGPETLQTRSLFYLSQFSNATTAIQYFLSDYPRAMNASMAFDQQLVNAASATSTQYAEILALAARQAFSRIEITTSKDQSGAWNTSDVLVFLATGSGMRRPTNTLDILYAMSPIFLYTNPALLGYILEVDFQYMRSGSYQQTFAPHDLGTFIRNYPDVIGNQSPLSSTGVEESANLLIMSLAMAQASGNGGQLNNYYDTLKGLADYLVDNALYPGNQMSTDMAFLPRAPNSTLLSLKGIIAIKAMAEVRSALNITDTEPSYSDIASSYISQWQQLAIDSKGDLLSSYDNLTSSTLGYDLYPDLLLGTNLVSSDLYSSLTTPTKWTQTDYGVTLDSTLPGMAKVDWTLFLAATAGDLSTRSLLISLVHNYLSAGQSHVPFGDFYNIYNGESRQWQARPVVGGLFSILALNQTKPITVPPSTSVPSGPSAQSSTAVLQSTTKPGPKKSTALATFGSSQNMMVLLPTVVLIECVILLYF</sequence>
<keyword evidence="2" id="KW-0732">Signal</keyword>
<evidence type="ECO:0000256" key="1">
    <source>
        <dbReference type="SAM" id="MobiDB-lite"/>
    </source>
</evidence>
<dbReference type="EMBL" id="KV428037">
    <property type="protein sequence ID" value="KZT40051.1"/>
    <property type="molecule type" value="Genomic_DNA"/>
</dbReference>
<dbReference type="Pfam" id="PF16335">
    <property type="entry name" value="GtaA_6_Hairpin"/>
    <property type="match status" value="1"/>
</dbReference>
<accession>A0A166EXA9</accession>
<dbReference type="Pfam" id="PF17168">
    <property type="entry name" value="DUF5127"/>
    <property type="match status" value="1"/>
</dbReference>
<dbReference type="InterPro" id="IPR052743">
    <property type="entry name" value="Glutaminase_GtaA"/>
</dbReference>
<reference evidence="5 6" key="1">
    <citation type="journal article" date="2016" name="Mol. Biol. Evol.">
        <title>Comparative Genomics of Early-Diverging Mushroom-Forming Fungi Provides Insights into the Origins of Lignocellulose Decay Capabilities.</title>
        <authorList>
            <person name="Nagy L.G."/>
            <person name="Riley R."/>
            <person name="Tritt A."/>
            <person name="Adam C."/>
            <person name="Daum C."/>
            <person name="Floudas D."/>
            <person name="Sun H."/>
            <person name="Yadav J.S."/>
            <person name="Pangilinan J."/>
            <person name="Larsson K.H."/>
            <person name="Matsuura K."/>
            <person name="Barry K."/>
            <person name="Labutti K."/>
            <person name="Kuo R."/>
            <person name="Ohm R.A."/>
            <person name="Bhattacharya S.S."/>
            <person name="Shirouzu T."/>
            <person name="Yoshinaga Y."/>
            <person name="Martin F.M."/>
            <person name="Grigoriev I.V."/>
            <person name="Hibbett D.S."/>
        </authorList>
    </citation>
    <scope>NUCLEOTIDE SEQUENCE [LARGE SCALE GENOMIC DNA]</scope>
    <source>
        <strain evidence="5 6">HHB10207 ss-3</strain>
    </source>
</reference>
<evidence type="ECO:0000313" key="5">
    <source>
        <dbReference type="EMBL" id="KZT40051.1"/>
    </source>
</evidence>
<dbReference type="OrthoDB" id="3918848at2759"/>
<dbReference type="InterPro" id="IPR032514">
    <property type="entry name" value="GtaA_central"/>
</dbReference>
<feature type="domain" description="Glutaminase A central" evidence="3">
    <location>
        <begin position="348"/>
        <end position="700"/>
    </location>
</feature>
<keyword evidence="6" id="KW-1185">Reference proteome</keyword>
<evidence type="ECO:0000313" key="6">
    <source>
        <dbReference type="Proteomes" id="UP000076798"/>
    </source>
</evidence>
<feature type="chain" id="PRO_5007872944" evidence="2">
    <location>
        <begin position="22"/>
        <end position="771"/>
    </location>
</feature>
<dbReference type="STRING" id="1314776.A0A166EXA9"/>
<dbReference type="PANTHER" id="PTHR31987:SF1">
    <property type="entry name" value="GLUTAMINASE A"/>
    <property type="match status" value="1"/>
</dbReference>
<proteinExistence type="predicted"/>
<evidence type="ECO:0000259" key="3">
    <source>
        <dbReference type="Pfam" id="PF16335"/>
    </source>
</evidence>
<dbReference type="Proteomes" id="UP000076798">
    <property type="component" value="Unassembled WGS sequence"/>
</dbReference>
<evidence type="ECO:0000259" key="4">
    <source>
        <dbReference type="Pfam" id="PF17168"/>
    </source>
</evidence>
<feature type="compositionally biased region" description="Low complexity" evidence="1">
    <location>
        <begin position="712"/>
        <end position="722"/>
    </location>
</feature>
<organism evidence="5 6">
    <name type="scientific">Sistotremastrum suecicum HHB10207 ss-3</name>
    <dbReference type="NCBI Taxonomy" id="1314776"/>
    <lineage>
        <taxon>Eukaryota</taxon>
        <taxon>Fungi</taxon>
        <taxon>Dikarya</taxon>
        <taxon>Basidiomycota</taxon>
        <taxon>Agaricomycotina</taxon>
        <taxon>Agaricomycetes</taxon>
        <taxon>Sistotremastrales</taxon>
        <taxon>Sistotremastraceae</taxon>
        <taxon>Sistotremastrum</taxon>
    </lineage>
</organism>
<dbReference type="AlphaFoldDB" id="A0A166EXA9"/>
<feature type="domain" description="Glutaminase A N-terminal" evidence="4">
    <location>
        <begin position="112"/>
        <end position="341"/>
    </location>
</feature>
<protein>
    <submittedName>
        <fullName evidence="5">DUF1793-domain-containing protein</fullName>
    </submittedName>
</protein>